<evidence type="ECO:0000256" key="7">
    <source>
        <dbReference type="ARBA" id="ARBA00022840"/>
    </source>
</evidence>
<keyword evidence="6" id="KW-0418">Kinase</keyword>
<dbReference type="Gene3D" id="3.30.565.10">
    <property type="entry name" value="Histidine kinase-like ATPase, C-terminal domain"/>
    <property type="match status" value="1"/>
</dbReference>
<keyword evidence="12" id="KW-1185">Reference proteome</keyword>
<dbReference type="PANTHER" id="PTHR24421:SF10">
    <property type="entry name" value="NITRATE_NITRITE SENSOR PROTEIN NARQ"/>
    <property type="match status" value="1"/>
</dbReference>
<evidence type="ECO:0000256" key="6">
    <source>
        <dbReference type="ARBA" id="ARBA00022777"/>
    </source>
</evidence>
<evidence type="ECO:0000256" key="4">
    <source>
        <dbReference type="ARBA" id="ARBA00022679"/>
    </source>
</evidence>
<dbReference type="InterPro" id="IPR011712">
    <property type="entry name" value="Sig_transdc_His_kin_sub3_dim/P"/>
</dbReference>
<evidence type="ECO:0000259" key="10">
    <source>
        <dbReference type="Pfam" id="PF07730"/>
    </source>
</evidence>
<proteinExistence type="predicted"/>
<feature type="region of interest" description="Disordered" evidence="9">
    <location>
        <begin position="227"/>
        <end position="246"/>
    </location>
</feature>
<evidence type="ECO:0000256" key="9">
    <source>
        <dbReference type="SAM" id="MobiDB-lite"/>
    </source>
</evidence>
<dbReference type="Proteomes" id="UP001500016">
    <property type="component" value="Unassembled WGS sequence"/>
</dbReference>
<keyword evidence="4" id="KW-0808">Transferase</keyword>
<dbReference type="RefSeq" id="WP_344535769.1">
    <property type="nucleotide sequence ID" value="NZ_BAAAPE010000032.1"/>
</dbReference>
<dbReference type="EC" id="2.7.13.3" evidence="2"/>
<dbReference type="EMBL" id="BAAAPE010000032">
    <property type="protein sequence ID" value="GAA2104822.1"/>
    <property type="molecule type" value="Genomic_DNA"/>
</dbReference>
<evidence type="ECO:0000256" key="3">
    <source>
        <dbReference type="ARBA" id="ARBA00022553"/>
    </source>
</evidence>
<dbReference type="InterPro" id="IPR050482">
    <property type="entry name" value="Sensor_HK_TwoCompSys"/>
</dbReference>
<comment type="caution">
    <text evidence="11">The sequence shown here is derived from an EMBL/GenBank/DDBJ whole genome shotgun (WGS) entry which is preliminary data.</text>
</comment>
<dbReference type="InterPro" id="IPR036890">
    <property type="entry name" value="HATPase_C_sf"/>
</dbReference>
<dbReference type="SUPFAM" id="SSF55874">
    <property type="entry name" value="ATPase domain of HSP90 chaperone/DNA topoisomerase II/histidine kinase"/>
    <property type="match status" value="1"/>
</dbReference>
<keyword evidence="3" id="KW-0597">Phosphoprotein</keyword>
<comment type="catalytic activity">
    <reaction evidence="1">
        <text>ATP + protein L-histidine = ADP + protein N-phospho-L-histidine.</text>
        <dbReference type="EC" id="2.7.13.3"/>
    </reaction>
</comment>
<dbReference type="PANTHER" id="PTHR24421">
    <property type="entry name" value="NITRATE/NITRITE SENSOR PROTEIN NARX-RELATED"/>
    <property type="match status" value="1"/>
</dbReference>
<gene>
    <name evidence="11" type="ORF">GCM10009801_80660</name>
</gene>
<dbReference type="CDD" id="cd16917">
    <property type="entry name" value="HATPase_UhpB-NarQ-NarX-like"/>
    <property type="match status" value="1"/>
</dbReference>
<accession>A0ABN2X525</accession>
<evidence type="ECO:0000256" key="5">
    <source>
        <dbReference type="ARBA" id="ARBA00022741"/>
    </source>
</evidence>
<keyword evidence="5" id="KW-0547">Nucleotide-binding</keyword>
<protein>
    <recommendedName>
        <fullName evidence="2">histidine kinase</fullName>
        <ecNumber evidence="2">2.7.13.3</ecNumber>
    </recommendedName>
</protein>
<feature type="domain" description="Signal transduction histidine kinase subgroup 3 dimerisation and phosphoacceptor" evidence="10">
    <location>
        <begin position="161"/>
        <end position="226"/>
    </location>
</feature>
<evidence type="ECO:0000256" key="1">
    <source>
        <dbReference type="ARBA" id="ARBA00000085"/>
    </source>
</evidence>
<keyword evidence="8" id="KW-0902">Two-component regulatory system</keyword>
<dbReference type="Pfam" id="PF07730">
    <property type="entry name" value="HisKA_3"/>
    <property type="match status" value="1"/>
</dbReference>
<evidence type="ECO:0000313" key="11">
    <source>
        <dbReference type="EMBL" id="GAA2104822.1"/>
    </source>
</evidence>
<organism evidence="11 12">
    <name type="scientific">Streptomyces albiaxialis</name>
    <dbReference type="NCBI Taxonomy" id="329523"/>
    <lineage>
        <taxon>Bacteria</taxon>
        <taxon>Bacillati</taxon>
        <taxon>Actinomycetota</taxon>
        <taxon>Actinomycetes</taxon>
        <taxon>Kitasatosporales</taxon>
        <taxon>Streptomycetaceae</taxon>
        <taxon>Streptomyces</taxon>
    </lineage>
</organism>
<reference evidence="11 12" key="1">
    <citation type="journal article" date="2019" name="Int. J. Syst. Evol. Microbiol.">
        <title>The Global Catalogue of Microorganisms (GCM) 10K type strain sequencing project: providing services to taxonomists for standard genome sequencing and annotation.</title>
        <authorList>
            <consortium name="The Broad Institute Genomics Platform"/>
            <consortium name="The Broad Institute Genome Sequencing Center for Infectious Disease"/>
            <person name="Wu L."/>
            <person name="Ma J."/>
        </authorList>
    </citation>
    <scope>NUCLEOTIDE SEQUENCE [LARGE SCALE GENOMIC DNA]</scope>
    <source>
        <strain evidence="11 12">JCM 15478</strain>
    </source>
</reference>
<evidence type="ECO:0000256" key="2">
    <source>
        <dbReference type="ARBA" id="ARBA00012438"/>
    </source>
</evidence>
<dbReference type="Gene3D" id="1.20.5.1930">
    <property type="match status" value="1"/>
</dbReference>
<evidence type="ECO:0000313" key="12">
    <source>
        <dbReference type="Proteomes" id="UP001500016"/>
    </source>
</evidence>
<sequence>MPWTRNDLLIVLVAGGVDVVALLASRPGGPAGPAAALLAAAALCLLARRGHPLPVLGGVLVLQLASGVLAPMPDTFGATTTVALYTVARHLPRRTVVLADACTLAAYLIRAAQGSDPYLQRALADAMAVALVTAVGIGVRNWQRQADLNRRLLAERAVAEERRRIARELHDIVAHHITTMYLMSGGARTTLDTDPDTAREALVTLEQSGRTALSEMRQLLGVLRDTDRAEGDGEDGEDGAPAAPQPGIDDIARLVAEANAAGQRTEFEVAGERRALPQTAELAVYRVVQEALSNVRKHAGQARTVVRLEYGRDRVGAEVVNDGTPGGGRGGVAGGVAVRGGYGLLGMRERMAVHGGTLEAGPLEGGGFRVAAGLPLPPHGHEEEAGTG</sequence>
<keyword evidence="7" id="KW-0067">ATP-binding</keyword>
<evidence type="ECO:0000256" key="8">
    <source>
        <dbReference type="ARBA" id="ARBA00023012"/>
    </source>
</evidence>
<name>A0ABN2X525_9ACTN</name>